<dbReference type="RefSeq" id="WP_181581269.1">
    <property type="nucleotide sequence ID" value="NZ_CP059399.1"/>
</dbReference>
<accession>A0A7D6VI15</accession>
<dbReference type="Proteomes" id="UP000515512">
    <property type="component" value="Chromosome"/>
</dbReference>
<feature type="signal peptide" evidence="2">
    <location>
        <begin position="1"/>
        <end position="32"/>
    </location>
</feature>
<keyword evidence="1" id="KW-0472">Membrane</keyword>
<keyword evidence="2" id="KW-0732">Signal</keyword>
<evidence type="ECO:0000313" key="3">
    <source>
        <dbReference type="EMBL" id="QLY30070.1"/>
    </source>
</evidence>
<proteinExistence type="predicted"/>
<dbReference type="KEGG" id="nhu:H0264_33625"/>
<organism evidence="3 4">
    <name type="scientific">Nocardia huaxiensis</name>
    <dbReference type="NCBI Taxonomy" id="2755382"/>
    <lineage>
        <taxon>Bacteria</taxon>
        <taxon>Bacillati</taxon>
        <taxon>Actinomycetota</taxon>
        <taxon>Actinomycetes</taxon>
        <taxon>Mycobacteriales</taxon>
        <taxon>Nocardiaceae</taxon>
        <taxon>Nocardia</taxon>
    </lineage>
</organism>
<keyword evidence="1" id="KW-1133">Transmembrane helix</keyword>
<name>A0A7D6VI15_9NOCA</name>
<protein>
    <submittedName>
        <fullName evidence="3">Uncharacterized protein</fullName>
    </submittedName>
</protein>
<feature type="chain" id="PRO_5038413681" evidence="2">
    <location>
        <begin position="33"/>
        <end position="106"/>
    </location>
</feature>
<evidence type="ECO:0000313" key="4">
    <source>
        <dbReference type="Proteomes" id="UP000515512"/>
    </source>
</evidence>
<gene>
    <name evidence="3" type="ORF">H0264_33625</name>
</gene>
<keyword evidence="4" id="KW-1185">Reference proteome</keyword>
<dbReference type="AlphaFoldDB" id="A0A7D6VI15"/>
<evidence type="ECO:0000256" key="2">
    <source>
        <dbReference type="SAM" id="SignalP"/>
    </source>
</evidence>
<feature type="transmembrane region" description="Helical" evidence="1">
    <location>
        <begin position="42"/>
        <end position="64"/>
    </location>
</feature>
<keyword evidence="1" id="KW-0812">Transmembrane</keyword>
<evidence type="ECO:0000256" key="1">
    <source>
        <dbReference type="SAM" id="Phobius"/>
    </source>
</evidence>
<reference evidence="3 4" key="1">
    <citation type="submission" date="2020-07" db="EMBL/GenBank/DDBJ databases">
        <authorList>
            <person name="Zhuang K."/>
            <person name="Ran Y."/>
        </authorList>
    </citation>
    <scope>NUCLEOTIDE SEQUENCE [LARGE SCALE GENOMIC DNA]</scope>
    <source>
        <strain evidence="3 4">WCH-YHL-001</strain>
    </source>
</reference>
<dbReference type="EMBL" id="CP059399">
    <property type="protein sequence ID" value="QLY30070.1"/>
    <property type="molecule type" value="Genomic_DNA"/>
</dbReference>
<sequence length="106" mass="11602">MPPTPGWVRLNRFAAWSAYLCALVASATLAMALTAVGSGHTQHAVIAGIICAVTAFAGFTIMIATWHHDTHIHHNVPSLLNDTWERTPPFARRRGRPVGIETARRH</sequence>